<protein>
    <submittedName>
        <fullName evidence="3">Endonuclease/exonuclease/phosphatase domain-containing protein</fullName>
    </submittedName>
</protein>
<organism evidence="3">
    <name type="scientific">Schistocephalus solidus</name>
    <name type="common">Tapeworm</name>
    <dbReference type="NCBI Taxonomy" id="70667"/>
    <lineage>
        <taxon>Eukaryota</taxon>
        <taxon>Metazoa</taxon>
        <taxon>Spiralia</taxon>
        <taxon>Lophotrochozoa</taxon>
        <taxon>Platyhelminthes</taxon>
        <taxon>Cestoda</taxon>
        <taxon>Eucestoda</taxon>
        <taxon>Diphyllobothriidea</taxon>
        <taxon>Diphyllobothriidae</taxon>
        <taxon>Schistocephalus</taxon>
    </lineage>
</organism>
<dbReference type="SUPFAM" id="SSF56219">
    <property type="entry name" value="DNase I-like"/>
    <property type="match status" value="1"/>
</dbReference>
<dbReference type="WBParaSite" id="SSLN_0001061301-mRNA-1">
    <property type="protein sequence ID" value="SSLN_0001061301-mRNA-1"/>
    <property type="gene ID" value="SSLN_0001061301"/>
</dbReference>
<keyword evidence="2" id="KW-1185">Reference proteome</keyword>
<proteinExistence type="predicted"/>
<reference evidence="1 2" key="2">
    <citation type="submission" date="2018-11" db="EMBL/GenBank/DDBJ databases">
        <authorList>
            <consortium name="Pathogen Informatics"/>
        </authorList>
    </citation>
    <scope>NUCLEOTIDE SEQUENCE [LARGE SCALE GENOMIC DNA]</scope>
    <source>
        <strain evidence="1 2">NST_G2</strain>
    </source>
</reference>
<evidence type="ECO:0000313" key="1">
    <source>
        <dbReference type="EMBL" id="VDL96600.1"/>
    </source>
</evidence>
<accession>A0A183T167</accession>
<dbReference type="EMBL" id="UYSU01035730">
    <property type="protein sequence ID" value="VDL96600.1"/>
    <property type="molecule type" value="Genomic_DNA"/>
</dbReference>
<dbReference type="AlphaFoldDB" id="A0A183T167"/>
<name>A0A183T167_SCHSO</name>
<dbReference type="Proteomes" id="UP000275846">
    <property type="component" value="Unassembled WGS sequence"/>
</dbReference>
<dbReference type="InterPro" id="IPR036691">
    <property type="entry name" value="Endo/exonu/phosph_ase_sf"/>
</dbReference>
<dbReference type="Gene3D" id="3.60.10.10">
    <property type="entry name" value="Endonuclease/exonuclease/phosphatase"/>
    <property type="match status" value="1"/>
</dbReference>
<dbReference type="OrthoDB" id="6277634at2759"/>
<evidence type="ECO:0000313" key="2">
    <source>
        <dbReference type="Proteomes" id="UP000275846"/>
    </source>
</evidence>
<evidence type="ECO:0000313" key="3">
    <source>
        <dbReference type="WBParaSite" id="SSLN_0001061301-mRNA-1"/>
    </source>
</evidence>
<reference evidence="3" key="1">
    <citation type="submission" date="2016-06" db="UniProtKB">
        <authorList>
            <consortium name="WormBaseParasite"/>
        </authorList>
    </citation>
    <scope>IDENTIFICATION</scope>
</reference>
<sequence>MIVIIKQAEMPPVPITCAIPSRLLRENPFSEQGQLEKVGAGYTFWSGRPKVERRDAGVAFAIRIDLGRRLPCLPQGIKDHLMSLHLPLQGDKFATIIGAYALPMTSSDAAKDKFYDSLHALFANVPKADKLVVLGDFNDRVETCNAA</sequence>
<gene>
    <name evidence="1" type="ORF">SSLN_LOCUS10215</name>
</gene>